<dbReference type="PANTHER" id="PTHR37164">
    <property type="entry name" value="BACTERIOHEMERYTHRIN"/>
    <property type="match status" value="1"/>
</dbReference>
<dbReference type="GO" id="GO:0046872">
    <property type="term" value="F:metal ion binding"/>
    <property type="evidence" value="ECO:0007669"/>
    <property type="project" value="UniProtKB-KW"/>
</dbReference>
<gene>
    <name evidence="6" type="ORF">CtesDRAFT_PD2021</name>
</gene>
<accession>B7WQT0</accession>
<keyword evidence="2" id="KW-0813">Transport</keyword>
<keyword evidence="4" id="KW-0408">Iron</keyword>
<dbReference type="SUPFAM" id="SSF47188">
    <property type="entry name" value="Hemerythrin-like"/>
    <property type="match status" value="1"/>
</dbReference>
<feature type="domain" description="Hemerythrin-like" evidence="5">
    <location>
        <begin position="47"/>
        <end position="149"/>
    </location>
</feature>
<dbReference type="Pfam" id="PF01814">
    <property type="entry name" value="Hemerythrin"/>
    <property type="match status" value="1"/>
</dbReference>
<dbReference type="NCBIfam" id="TIGR02481">
    <property type="entry name" value="hemeryth_dom"/>
    <property type="match status" value="1"/>
</dbReference>
<dbReference type="InterPro" id="IPR016131">
    <property type="entry name" value="Haemerythrin_Fe_BS"/>
</dbReference>
<dbReference type="Proteomes" id="UP000003039">
    <property type="component" value="Unassembled WGS sequence"/>
</dbReference>
<dbReference type="EMBL" id="AAUJ02000001">
    <property type="protein sequence ID" value="EED67075.1"/>
    <property type="molecule type" value="Genomic_DNA"/>
</dbReference>
<dbReference type="PANTHER" id="PTHR37164:SF1">
    <property type="entry name" value="BACTERIOHEMERYTHRIN"/>
    <property type="match status" value="1"/>
</dbReference>
<dbReference type="InterPro" id="IPR012312">
    <property type="entry name" value="Hemerythrin-like"/>
</dbReference>
<dbReference type="InterPro" id="IPR012827">
    <property type="entry name" value="Hemerythrin_metal-bd"/>
</dbReference>
<proteinExistence type="inferred from homology"/>
<keyword evidence="3" id="KW-0479">Metal-binding</keyword>
<organism evidence="6 7">
    <name type="scientific">Comamonas testosteroni (strain DSM 14576 / KF-1)</name>
    <name type="common">Pseudomonas testosteroni</name>
    <dbReference type="NCBI Taxonomy" id="399795"/>
    <lineage>
        <taxon>Bacteria</taxon>
        <taxon>Pseudomonadati</taxon>
        <taxon>Pseudomonadota</taxon>
        <taxon>Betaproteobacteria</taxon>
        <taxon>Burkholderiales</taxon>
        <taxon>Comamonadaceae</taxon>
        <taxon>Comamonas</taxon>
    </lineage>
</organism>
<dbReference type="Gene3D" id="1.20.120.50">
    <property type="entry name" value="Hemerythrin-like"/>
    <property type="match status" value="1"/>
</dbReference>
<evidence type="ECO:0000313" key="6">
    <source>
        <dbReference type="EMBL" id="EED67075.1"/>
    </source>
</evidence>
<dbReference type="InterPro" id="IPR050669">
    <property type="entry name" value="Hemerythrin"/>
</dbReference>
<evidence type="ECO:0000256" key="2">
    <source>
        <dbReference type="ARBA" id="ARBA00022621"/>
    </source>
</evidence>
<dbReference type="CDD" id="cd12107">
    <property type="entry name" value="Hemerythrin"/>
    <property type="match status" value="1"/>
</dbReference>
<dbReference type="eggNOG" id="COG2703">
    <property type="taxonomic scope" value="Bacteria"/>
</dbReference>
<comment type="caution">
    <text evidence="6">The sequence shown here is derived from an EMBL/GenBank/DDBJ whole genome shotgun (WGS) entry which is preliminary data.</text>
</comment>
<dbReference type="PROSITE" id="PS00550">
    <property type="entry name" value="HEMERYTHRINS"/>
    <property type="match status" value="1"/>
</dbReference>
<keyword evidence="2" id="KW-0561">Oxygen transport</keyword>
<reference evidence="6 7" key="1">
    <citation type="journal article" date="2004" name="Appl. Environ. Microbiol.">
        <title>Mineralization of individual congeners of linear alkylbenzenesulfonate by defined pairs of heterotrophic bacteria.</title>
        <authorList>
            <person name="Schleheck D."/>
            <person name="Knepper T.P."/>
            <person name="Fischer K."/>
            <person name="Cook A.M."/>
        </authorList>
    </citation>
    <scope>NUCLEOTIDE SEQUENCE [LARGE SCALE GENOMIC DNA]</scope>
    <source>
        <strain evidence="7">DSM 14576 / KF-1</strain>
    </source>
</reference>
<dbReference type="InterPro" id="IPR035938">
    <property type="entry name" value="Hemerythrin-like_sf"/>
</dbReference>
<evidence type="ECO:0000256" key="3">
    <source>
        <dbReference type="ARBA" id="ARBA00022723"/>
    </source>
</evidence>
<sequence length="179" mass="20021">MCINIIVRYLIKNTDQLCMSMSALIIPKSTEQPPLWSEALLLGQVPIDDEHERLAWLIERMQRASASDMAQALEAVIAHAASHFAAENELMVGTQFPPRDCHIREHDAVLSTLRGVLRRLDCSDEISVAYRLADELAAWFPAHVQHLDSALSHWLCKLQHGAKPIVLRKVRKSAAALAT</sequence>
<evidence type="ECO:0000259" key="5">
    <source>
        <dbReference type="Pfam" id="PF01814"/>
    </source>
</evidence>
<evidence type="ECO:0000256" key="1">
    <source>
        <dbReference type="ARBA" id="ARBA00010587"/>
    </source>
</evidence>
<comment type="similarity">
    <text evidence="1">Belongs to the hemerythrin family.</text>
</comment>
<protein>
    <submittedName>
        <fullName evidence="6">Hemerythrin-like metal-binding protein</fullName>
    </submittedName>
</protein>
<name>B7WQT0_COMTK</name>
<dbReference type="GO" id="GO:0005344">
    <property type="term" value="F:oxygen carrier activity"/>
    <property type="evidence" value="ECO:0007669"/>
    <property type="project" value="UniProtKB-KW"/>
</dbReference>
<evidence type="ECO:0000313" key="7">
    <source>
        <dbReference type="Proteomes" id="UP000003039"/>
    </source>
</evidence>
<dbReference type="AlphaFoldDB" id="B7WQT0"/>
<evidence type="ECO:0000256" key="4">
    <source>
        <dbReference type="ARBA" id="ARBA00023004"/>
    </source>
</evidence>